<accession>A0ABS5LSW1</accession>
<organism evidence="3 4">
    <name type="scientific">Comamonas brasiliensis</name>
    <dbReference type="NCBI Taxonomy" id="1812482"/>
    <lineage>
        <taxon>Bacteria</taxon>
        <taxon>Pseudomonadati</taxon>
        <taxon>Pseudomonadota</taxon>
        <taxon>Betaproteobacteria</taxon>
        <taxon>Burkholderiales</taxon>
        <taxon>Comamonadaceae</taxon>
        <taxon>Comamonas</taxon>
    </lineage>
</organism>
<evidence type="ECO:0000256" key="1">
    <source>
        <dbReference type="SAM" id="MobiDB-lite"/>
    </source>
</evidence>
<feature type="chain" id="PRO_5045285073" evidence="2">
    <location>
        <begin position="22"/>
        <end position="57"/>
    </location>
</feature>
<evidence type="ECO:0000313" key="3">
    <source>
        <dbReference type="EMBL" id="MBS3019590.1"/>
    </source>
</evidence>
<gene>
    <name evidence="3" type="ORF">DJFAAGMI_02335</name>
</gene>
<comment type="caution">
    <text evidence="3">The sequence shown here is derived from an EMBL/GenBank/DDBJ whole genome shotgun (WGS) entry which is preliminary data.</text>
</comment>
<keyword evidence="4" id="KW-1185">Reference proteome</keyword>
<dbReference type="Proteomes" id="UP001647436">
    <property type="component" value="Unassembled WGS sequence"/>
</dbReference>
<keyword evidence="2" id="KW-0732">Signal</keyword>
<evidence type="ECO:0000256" key="2">
    <source>
        <dbReference type="SAM" id="SignalP"/>
    </source>
</evidence>
<sequence>MQNKRLIKALALACLTAATLAACGGSDDSPPAPTTPPNPTTPTNPTEPAKPEMRCAP</sequence>
<dbReference type="PROSITE" id="PS51257">
    <property type="entry name" value="PROKAR_LIPOPROTEIN"/>
    <property type="match status" value="1"/>
</dbReference>
<feature type="region of interest" description="Disordered" evidence="1">
    <location>
        <begin position="22"/>
        <end position="57"/>
    </location>
</feature>
<reference evidence="3 4" key="1">
    <citation type="submission" date="2020-03" db="EMBL/GenBank/DDBJ databases">
        <title>The role of nitrogen metabolism on polyethylene biodegradation.</title>
        <authorList>
            <person name="Peixoto J."/>
            <person name="Vizzotto C.S."/>
            <person name="Ramos A."/>
            <person name="Alves G."/>
            <person name="Steindorff A."/>
            <person name="Kruger R."/>
        </authorList>
    </citation>
    <scope>NUCLEOTIDE SEQUENCE [LARGE SCALE GENOMIC DNA]</scope>
    <source>
        <strain evidence="3 4">PE63</strain>
    </source>
</reference>
<name>A0ABS5LSW1_9BURK</name>
<dbReference type="EMBL" id="JAANES010000002">
    <property type="protein sequence ID" value="MBS3019590.1"/>
    <property type="molecule type" value="Genomic_DNA"/>
</dbReference>
<proteinExistence type="predicted"/>
<dbReference type="RefSeq" id="WP_211457278.1">
    <property type="nucleotide sequence ID" value="NZ_JAANES010000002.1"/>
</dbReference>
<feature type="compositionally biased region" description="Pro residues" evidence="1">
    <location>
        <begin position="30"/>
        <end position="42"/>
    </location>
</feature>
<protein>
    <submittedName>
        <fullName evidence="3">Uncharacterized protein</fullName>
    </submittedName>
</protein>
<evidence type="ECO:0000313" key="4">
    <source>
        <dbReference type="Proteomes" id="UP001647436"/>
    </source>
</evidence>
<feature type="signal peptide" evidence="2">
    <location>
        <begin position="1"/>
        <end position="21"/>
    </location>
</feature>